<dbReference type="Proteomes" id="UP001279734">
    <property type="component" value="Unassembled WGS sequence"/>
</dbReference>
<sequence length="111" mass="13004">MPEIILNPRPQNDGGPVFFGFKTAEIILKSGDFKYRRSFCNANSEEIFQNSETLKFRDLRLIRCLRPEVFYSIPVDRDGILPETLIEHFRRSFDSINSNLMKVQTKMPDVF</sequence>
<evidence type="ECO:0000313" key="2">
    <source>
        <dbReference type="Proteomes" id="UP001279734"/>
    </source>
</evidence>
<dbReference type="EMBL" id="BSYO01000012">
    <property type="protein sequence ID" value="GMH13013.1"/>
    <property type="molecule type" value="Genomic_DNA"/>
</dbReference>
<comment type="caution">
    <text evidence="1">The sequence shown here is derived from an EMBL/GenBank/DDBJ whole genome shotgun (WGS) entry which is preliminary data.</text>
</comment>
<keyword evidence="2" id="KW-1185">Reference proteome</keyword>
<accession>A0AAD3SKR6</accession>
<evidence type="ECO:0000313" key="1">
    <source>
        <dbReference type="EMBL" id="GMH13013.1"/>
    </source>
</evidence>
<dbReference type="AlphaFoldDB" id="A0AAD3SKR6"/>
<protein>
    <submittedName>
        <fullName evidence="1">Uncharacterized protein</fullName>
    </submittedName>
</protein>
<reference evidence="1" key="1">
    <citation type="submission" date="2023-05" db="EMBL/GenBank/DDBJ databases">
        <title>Nepenthes gracilis genome sequencing.</title>
        <authorList>
            <person name="Fukushima K."/>
        </authorList>
    </citation>
    <scope>NUCLEOTIDE SEQUENCE</scope>
    <source>
        <strain evidence="1">SING2019-196</strain>
    </source>
</reference>
<gene>
    <name evidence="1" type="ORF">Nepgr_014854</name>
</gene>
<organism evidence="1 2">
    <name type="scientific">Nepenthes gracilis</name>
    <name type="common">Slender pitcher plant</name>
    <dbReference type="NCBI Taxonomy" id="150966"/>
    <lineage>
        <taxon>Eukaryota</taxon>
        <taxon>Viridiplantae</taxon>
        <taxon>Streptophyta</taxon>
        <taxon>Embryophyta</taxon>
        <taxon>Tracheophyta</taxon>
        <taxon>Spermatophyta</taxon>
        <taxon>Magnoliopsida</taxon>
        <taxon>eudicotyledons</taxon>
        <taxon>Gunneridae</taxon>
        <taxon>Pentapetalae</taxon>
        <taxon>Caryophyllales</taxon>
        <taxon>Nepenthaceae</taxon>
        <taxon>Nepenthes</taxon>
    </lineage>
</organism>
<name>A0AAD3SKR6_NEPGR</name>
<proteinExistence type="predicted"/>